<dbReference type="RefSeq" id="WP_353566560.1">
    <property type="nucleotide sequence ID" value="NZ_BAABRI010000008.1"/>
</dbReference>
<keyword evidence="3 7" id="KW-0812">Transmembrane</keyword>
<evidence type="ECO:0000256" key="4">
    <source>
        <dbReference type="ARBA" id="ARBA00022989"/>
    </source>
</evidence>
<feature type="transmembrane region" description="Helical" evidence="7">
    <location>
        <begin position="291"/>
        <end position="317"/>
    </location>
</feature>
<sequence length="408" mass="44544">MISEQATAEEAPEDDSFSDRRSRFCSLRDSVNVISVSQVGLFVLVGAWVLHETKSVLLPVVLAALVSLVLYPVYRLFRQVRIPRMLASLLTVAGLMGLLGFGAYQLSEPGEQWMDSINRDVVARRLQEVFRPVKQVQSEIKRMASKMEAVTQAADQKVPEDGQEDAESNDASGDDMQVAIEVTGSTAPAADPEDDTGPVRVQIQEDPLDTVLAGTQDFGVAAVAFLFIVLFGLAYGNRIVRRLSEEEHTAAILERMGEDVARYLFTITAINFCLGLAIGLAMWALGMPNPALWGVLGMVLNFIPYLGALIGTGIVFLAAAATFETPGHVLIVPVAYFALTAIEGNLITPMVLGERFRLNPLIVFLWIFAWAGFWGVAGMLIAMPALVTFKIVCENTATMERFRRVLTA</sequence>
<feature type="transmembrane region" description="Helical" evidence="7">
    <location>
        <begin position="364"/>
        <end position="393"/>
    </location>
</feature>
<dbReference type="EMBL" id="BAABRI010000008">
    <property type="protein sequence ID" value="GAA5482415.1"/>
    <property type="molecule type" value="Genomic_DNA"/>
</dbReference>
<evidence type="ECO:0000256" key="6">
    <source>
        <dbReference type="SAM" id="MobiDB-lite"/>
    </source>
</evidence>
<reference evidence="8 9" key="1">
    <citation type="submission" date="2024-02" db="EMBL/GenBank/DDBJ databases">
        <title>Haloferula sargassicola NBRC 104335.</title>
        <authorList>
            <person name="Ichikawa N."/>
            <person name="Katano-Makiyama Y."/>
            <person name="Hidaka K."/>
        </authorList>
    </citation>
    <scope>NUCLEOTIDE SEQUENCE [LARGE SCALE GENOMIC DNA]</scope>
    <source>
        <strain evidence="8 9">NBRC 104335</strain>
    </source>
</reference>
<dbReference type="PANTHER" id="PTHR21716:SF16">
    <property type="entry name" value="BLL1467 PROTEIN"/>
    <property type="match status" value="1"/>
</dbReference>
<comment type="similarity">
    <text evidence="2">Belongs to the autoinducer-2 exporter (AI-2E) (TC 2.A.86) family.</text>
</comment>
<keyword evidence="9" id="KW-1185">Reference proteome</keyword>
<dbReference type="PANTHER" id="PTHR21716">
    <property type="entry name" value="TRANSMEMBRANE PROTEIN"/>
    <property type="match status" value="1"/>
</dbReference>
<organism evidence="8 9">
    <name type="scientific">Haloferula sargassicola</name>
    <dbReference type="NCBI Taxonomy" id="490096"/>
    <lineage>
        <taxon>Bacteria</taxon>
        <taxon>Pseudomonadati</taxon>
        <taxon>Verrucomicrobiota</taxon>
        <taxon>Verrucomicrobiia</taxon>
        <taxon>Verrucomicrobiales</taxon>
        <taxon>Verrucomicrobiaceae</taxon>
        <taxon>Haloferula</taxon>
    </lineage>
</organism>
<feature type="transmembrane region" description="Helical" evidence="7">
    <location>
        <begin position="30"/>
        <end position="50"/>
    </location>
</feature>
<comment type="subcellular location">
    <subcellularLocation>
        <location evidence="1">Membrane</location>
        <topology evidence="1">Multi-pass membrane protein</topology>
    </subcellularLocation>
</comment>
<feature type="region of interest" description="Disordered" evidence="6">
    <location>
        <begin position="151"/>
        <end position="174"/>
    </location>
</feature>
<feature type="transmembrane region" description="Helical" evidence="7">
    <location>
        <begin position="56"/>
        <end position="74"/>
    </location>
</feature>
<evidence type="ECO:0000313" key="8">
    <source>
        <dbReference type="EMBL" id="GAA5482415.1"/>
    </source>
</evidence>
<feature type="transmembrane region" description="Helical" evidence="7">
    <location>
        <begin position="329"/>
        <end position="352"/>
    </location>
</feature>
<evidence type="ECO:0000313" key="9">
    <source>
        <dbReference type="Proteomes" id="UP001476282"/>
    </source>
</evidence>
<evidence type="ECO:0000256" key="2">
    <source>
        <dbReference type="ARBA" id="ARBA00009773"/>
    </source>
</evidence>
<gene>
    <name evidence="8" type="ORF">Hsar01_01635</name>
</gene>
<name>A0ABP9ULD6_9BACT</name>
<evidence type="ECO:0000256" key="3">
    <source>
        <dbReference type="ARBA" id="ARBA00022692"/>
    </source>
</evidence>
<evidence type="ECO:0000256" key="1">
    <source>
        <dbReference type="ARBA" id="ARBA00004141"/>
    </source>
</evidence>
<feature type="transmembrane region" description="Helical" evidence="7">
    <location>
        <begin position="86"/>
        <end position="106"/>
    </location>
</feature>
<keyword evidence="5 7" id="KW-0472">Membrane</keyword>
<protein>
    <recommendedName>
        <fullName evidence="10">AI-2E family transporter</fullName>
    </recommendedName>
</protein>
<comment type="caution">
    <text evidence="8">The sequence shown here is derived from an EMBL/GenBank/DDBJ whole genome shotgun (WGS) entry which is preliminary data.</text>
</comment>
<accession>A0ABP9ULD6</accession>
<dbReference type="InterPro" id="IPR002549">
    <property type="entry name" value="AI-2E-like"/>
</dbReference>
<evidence type="ECO:0008006" key="10">
    <source>
        <dbReference type="Google" id="ProtNLM"/>
    </source>
</evidence>
<dbReference type="Proteomes" id="UP001476282">
    <property type="component" value="Unassembled WGS sequence"/>
</dbReference>
<feature type="transmembrane region" description="Helical" evidence="7">
    <location>
        <begin position="218"/>
        <end position="236"/>
    </location>
</feature>
<evidence type="ECO:0000256" key="7">
    <source>
        <dbReference type="SAM" id="Phobius"/>
    </source>
</evidence>
<keyword evidence="4 7" id="KW-1133">Transmembrane helix</keyword>
<proteinExistence type="inferred from homology"/>
<evidence type="ECO:0000256" key="5">
    <source>
        <dbReference type="ARBA" id="ARBA00023136"/>
    </source>
</evidence>
<feature type="transmembrane region" description="Helical" evidence="7">
    <location>
        <begin position="263"/>
        <end position="285"/>
    </location>
</feature>
<dbReference type="Pfam" id="PF01594">
    <property type="entry name" value="AI-2E_transport"/>
    <property type="match status" value="1"/>
</dbReference>